<evidence type="ECO:0000313" key="3">
    <source>
        <dbReference type="EMBL" id="MDQ2588454.1"/>
    </source>
</evidence>
<protein>
    <submittedName>
        <fullName evidence="3">DUF397 domain-containing protein</fullName>
    </submittedName>
</protein>
<comment type="caution">
    <text evidence="3">The sequence shown here is derived from an EMBL/GenBank/DDBJ whole genome shotgun (WGS) entry which is preliminary data.</text>
</comment>
<dbReference type="InterPro" id="IPR007278">
    <property type="entry name" value="DUF397"/>
</dbReference>
<dbReference type="Pfam" id="PF04149">
    <property type="entry name" value="DUF397"/>
    <property type="match status" value="1"/>
</dbReference>
<feature type="region of interest" description="Disordered" evidence="1">
    <location>
        <begin position="1"/>
        <end position="23"/>
    </location>
</feature>
<dbReference type="Proteomes" id="UP001225605">
    <property type="component" value="Unassembled WGS sequence"/>
</dbReference>
<organism evidence="3 4">
    <name type="scientific">Saccharothrix yanglingensis</name>
    <dbReference type="NCBI Taxonomy" id="659496"/>
    <lineage>
        <taxon>Bacteria</taxon>
        <taxon>Bacillati</taxon>
        <taxon>Actinomycetota</taxon>
        <taxon>Actinomycetes</taxon>
        <taxon>Pseudonocardiales</taxon>
        <taxon>Pseudonocardiaceae</taxon>
        <taxon>Saccharothrix</taxon>
    </lineage>
</organism>
<name>A0ABU0XCN4_9PSEU</name>
<evidence type="ECO:0000313" key="4">
    <source>
        <dbReference type="Proteomes" id="UP001225605"/>
    </source>
</evidence>
<reference evidence="3 4" key="1">
    <citation type="submission" date="2017-06" db="EMBL/GenBank/DDBJ databases">
        <title>Cultured bacterium strain Saccharothrix yanglingensis Hhs.015.</title>
        <authorList>
            <person name="Xia Y."/>
        </authorList>
    </citation>
    <scope>NUCLEOTIDE SEQUENCE [LARGE SCALE GENOMIC DNA]</scope>
    <source>
        <strain evidence="3 4">Hhs.015</strain>
    </source>
</reference>
<sequence length="62" mass="6607">MTNHPGWRKSSYSTGDGGGNECVEVARSGNSALVRDSKNPRRHLRVTLTGLLGAIKAGHFDA</sequence>
<dbReference type="RefSeq" id="WP_306750107.1">
    <property type="nucleotide sequence ID" value="NZ_NSDM01000019.1"/>
</dbReference>
<accession>A0ABU0XCN4</accession>
<dbReference type="EMBL" id="NSDM01000019">
    <property type="protein sequence ID" value="MDQ2588454.1"/>
    <property type="molecule type" value="Genomic_DNA"/>
</dbReference>
<evidence type="ECO:0000259" key="2">
    <source>
        <dbReference type="Pfam" id="PF04149"/>
    </source>
</evidence>
<proteinExistence type="predicted"/>
<evidence type="ECO:0000256" key="1">
    <source>
        <dbReference type="SAM" id="MobiDB-lite"/>
    </source>
</evidence>
<gene>
    <name evidence="3" type="ORF">CKY47_31775</name>
</gene>
<feature type="domain" description="DUF397" evidence="2">
    <location>
        <begin position="6"/>
        <end position="47"/>
    </location>
</feature>
<keyword evidence="4" id="KW-1185">Reference proteome</keyword>